<evidence type="ECO:0000313" key="2">
    <source>
        <dbReference type="EMBL" id="MBH8558237.1"/>
    </source>
</evidence>
<sequence length="172" mass="19068">MIEVRLSTRAAKKKWFAIATGWITALTLVSAFSLVWGRLLQNALLFAKSLSLLIILTGVQVILKLMAAARWISIYQMNDINSITLSEKQLFLGSRGILVAALESLTIESDGYTGKWAGRTNHTGKGKLSFVHRLDKSKESCLITIASLHELNNLRALAEIWRNEGLAVLIMD</sequence>
<evidence type="ECO:0000256" key="1">
    <source>
        <dbReference type="SAM" id="Phobius"/>
    </source>
</evidence>
<comment type="caution">
    <text evidence="2">The sequence shown here is derived from an EMBL/GenBank/DDBJ whole genome shotgun (WGS) entry which is preliminary data.</text>
</comment>
<keyword evidence="1" id="KW-0472">Membrane</keyword>
<dbReference type="EMBL" id="JAEDAE010000003">
    <property type="protein sequence ID" value="MBH8558237.1"/>
    <property type="molecule type" value="Genomic_DNA"/>
</dbReference>
<dbReference type="RefSeq" id="WP_198075265.1">
    <property type="nucleotide sequence ID" value="NZ_JAEDAE010000003.1"/>
</dbReference>
<keyword evidence="1" id="KW-1133">Transmembrane helix</keyword>
<evidence type="ECO:0000313" key="3">
    <source>
        <dbReference type="Proteomes" id="UP000625631"/>
    </source>
</evidence>
<protein>
    <submittedName>
        <fullName evidence="2">Uncharacterized protein</fullName>
    </submittedName>
</protein>
<organism evidence="2 3">
    <name type="scientific">Hymenobacter negativus</name>
    <dbReference type="NCBI Taxonomy" id="2795026"/>
    <lineage>
        <taxon>Bacteria</taxon>
        <taxon>Pseudomonadati</taxon>
        <taxon>Bacteroidota</taxon>
        <taxon>Cytophagia</taxon>
        <taxon>Cytophagales</taxon>
        <taxon>Hymenobacteraceae</taxon>
        <taxon>Hymenobacter</taxon>
    </lineage>
</organism>
<accession>A0ABS0Q6X1</accession>
<dbReference type="Proteomes" id="UP000625631">
    <property type="component" value="Unassembled WGS sequence"/>
</dbReference>
<gene>
    <name evidence="2" type="ORF">I7X13_09275</name>
</gene>
<keyword evidence="3" id="KW-1185">Reference proteome</keyword>
<reference evidence="2 3" key="1">
    <citation type="submission" date="2020-12" db="EMBL/GenBank/DDBJ databases">
        <title>Hymenobacter sp.</title>
        <authorList>
            <person name="Kim M.K."/>
        </authorList>
    </citation>
    <scope>NUCLEOTIDE SEQUENCE [LARGE SCALE GENOMIC DNA]</scope>
    <source>
        <strain evidence="2 3">BT442</strain>
    </source>
</reference>
<name>A0ABS0Q6X1_9BACT</name>
<feature type="transmembrane region" description="Helical" evidence="1">
    <location>
        <begin position="43"/>
        <end position="63"/>
    </location>
</feature>
<keyword evidence="1" id="KW-0812">Transmembrane</keyword>
<feature type="transmembrane region" description="Helical" evidence="1">
    <location>
        <begin position="15"/>
        <end position="37"/>
    </location>
</feature>
<proteinExistence type="predicted"/>